<dbReference type="OrthoDB" id="265717at2759"/>
<dbReference type="EMBL" id="ML975149">
    <property type="protein sequence ID" value="KAF1817335.1"/>
    <property type="molecule type" value="Genomic_DNA"/>
</dbReference>
<proteinExistence type="predicted"/>
<organism evidence="1">
    <name type="scientific">Eremomyces bilateralis CBS 781.70</name>
    <dbReference type="NCBI Taxonomy" id="1392243"/>
    <lineage>
        <taxon>Eukaryota</taxon>
        <taxon>Fungi</taxon>
        <taxon>Dikarya</taxon>
        <taxon>Ascomycota</taxon>
        <taxon>Pezizomycotina</taxon>
        <taxon>Dothideomycetes</taxon>
        <taxon>Dothideomycetes incertae sedis</taxon>
        <taxon>Eremomycetales</taxon>
        <taxon>Eremomycetaceae</taxon>
        <taxon>Eremomyces</taxon>
    </lineage>
</organism>
<dbReference type="GeneID" id="54414541"/>
<protein>
    <submittedName>
        <fullName evidence="1 3">Uncharacterized protein</fullName>
    </submittedName>
</protein>
<accession>A0A6G1GGV6</accession>
<evidence type="ECO:0000313" key="2">
    <source>
        <dbReference type="Proteomes" id="UP000504638"/>
    </source>
</evidence>
<reference evidence="3" key="2">
    <citation type="submission" date="2020-04" db="EMBL/GenBank/DDBJ databases">
        <authorList>
            <consortium name="NCBI Genome Project"/>
        </authorList>
    </citation>
    <scope>NUCLEOTIDE SEQUENCE</scope>
    <source>
        <strain evidence="3">CBS 781.70</strain>
    </source>
</reference>
<keyword evidence="2" id="KW-1185">Reference proteome</keyword>
<evidence type="ECO:0000313" key="1">
    <source>
        <dbReference type="EMBL" id="KAF1817335.1"/>
    </source>
</evidence>
<reference evidence="1 3" key="1">
    <citation type="submission" date="2020-01" db="EMBL/GenBank/DDBJ databases">
        <authorList>
            <consortium name="DOE Joint Genome Institute"/>
            <person name="Haridas S."/>
            <person name="Albert R."/>
            <person name="Binder M."/>
            <person name="Bloem J."/>
            <person name="Labutti K."/>
            <person name="Salamov A."/>
            <person name="Andreopoulos B."/>
            <person name="Baker S.E."/>
            <person name="Barry K."/>
            <person name="Bills G."/>
            <person name="Bluhm B.H."/>
            <person name="Cannon C."/>
            <person name="Castanera R."/>
            <person name="Culley D.E."/>
            <person name="Daum C."/>
            <person name="Ezra D."/>
            <person name="Gonzalez J.B."/>
            <person name="Henrissat B."/>
            <person name="Kuo A."/>
            <person name="Liang C."/>
            <person name="Lipzen A."/>
            <person name="Lutzoni F."/>
            <person name="Magnuson J."/>
            <person name="Mondo S."/>
            <person name="Nolan M."/>
            <person name="Ohm R."/>
            <person name="Pangilinan J."/>
            <person name="Park H.-J."/>
            <person name="Ramirez L."/>
            <person name="Alfaro M."/>
            <person name="Sun H."/>
            <person name="Tritt A."/>
            <person name="Yoshinaga Y."/>
            <person name="Zwiers L.-H."/>
            <person name="Turgeon B.G."/>
            <person name="Goodwin S.B."/>
            <person name="Spatafora J.W."/>
            <person name="Crous P.W."/>
            <person name="Grigoriev I.V."/>
        </authorList>
    </citation>
    <scope>NUCLEOTIDE SEQUENCE</scope>
    <source>
        <strain evidence="1 3">CBS 781.70</strain>
    </source>
</reference>
<name>A0A6G1GGV6_9PEZI</name>
<sequence length="170" mass="19348">MTAGFDENSFVISNGPQVNRSPGHGLFLLLSRFNRSCVPNSKIIITDGENSASLRLKDIISSEEITLYDNTDFKGRNRDERHHALRFICDYKACPSGTHFQQVSDMRRPFLRGYSTLRFDVDLNGEKQDCPSPIIIDSQLNSHKVPSKKLNEDQNEVPVWNHIDNGNIKK</sequence>
<gene>
    <name evidence="1 3" type="ORF">P152DRAFT_15631</name>
</gene>
<reference evidence="3" key="3">
    <citation type="submission" date="2025-04" db="UniProtKB">
        <authorList>
            <consortium name="RefSeq"/>
        </authorList>
    </citation>
    <scope>IDENTIFICATION</scope>
    <source>
        <strain evidence="3">CBS 781.70</strain>
    </source>
</reference>
<dbReference type="Gene3D" id="2.170.270.10">
    <property type="entry name" value="SET domain"/>
    <property type="match status" value="1"/>
</dbReference>
<dbReference type="AlphaFoldDB" id="A0A6G1GGV6"/>
<evidence type="ECO:0000313" key="3">
    <source>
        <dbReference type="RefSeq" id="XP_033538966.1"/>
    </source>
</evidence>
<dbReference type="InterPro" id="IPR046341">
    <property type="entry name" value="SET_dom_sf"/>
</dbReference>
<dbReference type="SUPFAM" id="SSF82199">
    <property type="entry name" value="SET domain"/>
    <property type="match status" value="1"/>
</dbReference>
<dbReference type="Proteomes" id="UP000504638">
    <property type="component" value="Unplaced"/>
</dbReference>
<dbReference type="RefSeq" id="XP_033538966.1">
    <property type="nucleotide sequence ID" value="XM_033673971.1"/>
</dbReference>